<dbReference type="RefSeq" id="WP_035198995.1">
    <property type="nucleotide sequence ID" value="NZ_JJRY01000039.1"/>
</dbReference>
<dbReference type="SUPFAM" id="SSF56801">
    <property type="entry name" value="Acetyl-CoA synthetase-like"/>
    <property type="match status" value="1"/>
</dbReference>
<evidence type="ECO:0000256" key="2">
    <source>
        <dbReference type="ARBA" id="ARBA00022598"/>
    </source>
</evidence>
<dbReference type="NCBIfam" id="NF004837">
    <property type="entry name" value="PRK06187.1"/>
    <property type="match status" value="1"/>
</dbReference>
<proteinExistence type="inferred from homology"/>
<keyword evidence="2 6" id="KW-0436">Ligase</keyword>
<dbReference type="PANTHER" id="PTHR43201">
    <property type="entry name" value="ACYL-COA SYNTHETASE"/>
    <property type="match status" value="1"/>
</dbReference>
<dbReference type="FunFam" id="3.30.300.30:FF:000008">
    <property type="entry name" value="2,3-dihydroxybenzoate-AMP ligase"/>
    <property type="match status" value="1"/>
</dbReference>
<feature type="domain" description="AMP-binding enzyme C-terminal" evidence="5">
    <location>
        <begin position="427"/>
        <end position="502"/>
    </location>
</feature>
<evidence type="ECO:0000256" key="3">
    <source>
        <dbReference type="SAM" id="Phobius"/>
    </source>
</evidence>
<evidence type="ECO:0000259" key="5">
    <source>
        <dbReference type="Pfam" id="PF13193"/>
    </source>
</evidence>
<comment type="similarity">
    <text evidence="1">Belongs to the ATP-dependent AMP-binding enzyme family.</text>
</comment>
<keyword evidence="3" id="KW-0812">Transmembrane</keyword>
<feature type="domain" description="AMP-dependent synthetase/ligase" evidence="4">
    <location>
        <begin position="13"/>
        <end position="376"/>
    </location>
</feature>
<sequence length="521" mass="58369">MNYQLSVPQVLEQAYLQSPEKEVIFDGYKRVTYEELYQSVQLMASALAAKGIQKGDRVLVCLPNWHEFVTIYFGLAQIGAILVPCNTRYMKEELQFILENSGAKAIFLAEEYGHFEFLKPILNKDGNFQHIFTVRFKDPEYTSYEELLELGKKSEPPQVEIDSIEDVFSILYTSGTTGHPKGAMLTHKNFVHTATVSAECMNCTSNDVFLIAVPVFHCFGMIPGILTAIVVGGKMVFMEEFKAEKALTLIEQEKISVHHGVPTMFILELNHPSFKQFDLSSLRTGIIAAAPCPEEIVRKIRTIMGCDIVVSYGMTESSTTLTITGFEDDDFLRSETVGKAAPGAEVKIVDNNRVELSPGVVGEIAAKSFGIMKGYFNSPEKTAETLDQDGWYYTGDLGTLDENGYLRIIGRKKEMIIRGGFNIYPREIEEILYKHESVLEVAIVGLPDTVLGEITCAAIRLKPGKTEDQYSMKTYLKDKVADFKIPDHFIFVEKLPVTASGKIKKIALEQELKETLKPLLR</sequence>
<dbReference type="InterPro" id="IPR042099">
    <property type="entry name" value="ANL_N_sf"/>
</dbReference>
<dbReference type="PATRIC" id="fig|1348973.3.peg.4697"/>
<protein>
    <submittedName>
        <fullName evidence="6">Acyl-CoA synthetase (AMP-forming)/AMP-acid ligase II</fullName>
    </submittedName>
</protein>
<evidence type="ECO:0000256" key="1">
    <source>
        <dbReference type="ARBA" id="ARBA00006432"/>
    </source>
</evidence>
<evidence type="ECO:0000313" key="7">
    <source>
        <dbReference type="Proteomes" id="UP000027936"/>
    </source>
</evidence>
<dbReference type="PANTHER" id="PTHR43201:SF5">
    <property type="entry name" value="MEDIUM-CHAIN ACYL-COA LIGASE ACSF2, MITOCHONDRIAL"/>
    <property type="match status" value="1"/>
</dbReference>
<dbReference type="EMBL" id="JJRY01000039">
    <property type="protein sequence ID" value="KEF35977.1"/>
    <property type="molecule type" value="Genomic_DNA"/>
</dbReference>
<dbReference type="Pfam" id="PF13193">
    <property type="entry name" value="AMP-binding_C"/>
    <property type="match status" value="1"/>
</dbReference>
<dbReference type="GO" id="GO:0031956">
    <property type="term" value="F:medium-chain fatty acid-CoA ligase activity"/>
    <property type="evidence" value="ECO:0007669"/>
    <property type="project" value="TreeGrafter"/>
</dbReference>
<feature type="transmembrane region" description="Helical" evidence="3">
    <location>
        <begin position="208"/>
        <end position="232"/>
    </location>
</feature>
<dbReference type="PROSITE" id="PS00455">
    <property type="entry name" value="AMP_BINDING"/>
    <property type="match status" value="1"/>
</dbReference>
<dbReference type="InterPro" id="IPR000873">
    <property type="entry name" value="AMP-dep_synth/lig_dom"/>
</dbReference>
<accession>A0A072NFH6</accession>
<comment type="caution">
    <text evidence="6">The sequence shown here is derived from an EMBL/GenBank/DDBJ whole genome shotgun (WGS) entry which is preliminary data.</text>
</comment>
<evidence type="ECO:0000313" key="6">
    <source>
        <dbReference type="EMBL" id="KEF35977.1"/>
    </source>
</evidence>
<dbReference type="Gene3D" id="3.40.50.12780">
    <property type="entry name" value="N-terminal domain of ligase-like"/>
    <property type="match status" value="1"/>
</dbReference>
<dbReference type="GO" id="GO:0006631">
    <property type="term" value="P:fatty acid metabolic process"/>
    <property type="evidence" value="ECO:0007669"/>
    <property type="project" value="TreeGrafter"/>
</dbReference>
<dbReference type="InterPro" id="IPR020845">
    <property type="entry name" value="AMP-binding_CS"/>
</dbReference>
<organism evidence="6 7">
    <name type="scientific">Schinkia azotoformans MEV2011</name>
    <dbReference type="NCBI Taxonomy" id="1348973"/>
    <lineage>
        <taxon>Bacteria</taxon>
        <taxon>Bacillati</taxon>
        <taxon>Bacillota</taxon>
        <taxon>Bacilli</taxon>
        <taxon>Bacillales</taxon>
        <taxon>Bacillaceae</taxon>
        <taxon>Calidifontibacillus/Schinkia group</taxon>
        <taxon>Schinkia</taxon>
    </lineage>
</organism>
<dbReference type="Gene3D" id="3.30.300.30">
    <property type="match status" value="1"/>
</dbReference>
<dbReference type="Proteomes" id="UP000027936">
    <property type="component" value="Unassembled WGS sequence"/>
</dbReference>
<dbReference type="OrthoDB" id="9803968at2"/>
<name>A0A072NFH6_SCHAZ</name>
<keyword evidence="3" id="KW-1133">Transmembrane helix</keyword>
<evidence type="ECO:0000259" key="4">
    <source>
        <dbReference type="Pfam" id="PF00501"/>
    </source>
</evidence>
<dbReference type="AlphaFoldDB" id="A0A072NFH6"/>
<dbReference type="Pfam" id="PF00501">
    <property type="entry name" value="AMP-binding"/>
    <property type="match status" value="1"/>
</dbReference>
<dbReference type="InterPro" id="IPR045851">
    <property type="entry name" value="AMP-bd_C_sf"/>
</dbReference>
<dbReference type="InterPro" id="IPR025110">
    <property type="entry name" value="AMP-bd_C"/>
</dbReference>
<keyword evidence="3" id="KW-0472">Membrane</keyword>
<reference evidence="6 7" key="1">
    <citation type="submission" date="2014-04" db="EMBL/GenBank/DDBJ databases">
        <title>Draft genome sequence of Bacillus azotoformans MEV2011, a (co-) denitrifying strain unable to grow in the presence of oxygen.</title>
        <authorList>
            <person name="Nielsen M."/>
            <person name="Schreiber L."/>
            <person name="Finster K."/>
            <person name="Schramm A."/>
        </authorList>
    </citation>
    <scope>NUCLEOTIDE SEQUENCE [LARGE SCALE GENOMIC DNA]</scope>
    <source>
        <strain evidence="6 7">MEV2011</strain>
    </source>
</reference>
<gene>
    <name evidence="6" type="ORF">M670_04827</name>
</gene>